<protein>
    <recommendedName>
        <fullName evidence="4 11">Diacylglycerol O-acyltransferase</fullName>
        <ecNumber evidence="4 11">2.3.1.20</ecNumber>
    </recommendedName>
</protein>
<feature type="compositionally biased region" description="Basic and acidic residues" evidence="12">
    <location>
        <begin position="467"/>
        <end position="487"/>
    </location>
</feature>
<dbReference type="Gene3D" id="3.30.559.10">
    <property type="entry name" value="Chloramphenicol acetyltransferase-like domain"/>
    <property type="match status" value="1"/>
</dbReference>
<comment type="pathway">
    <text evidence="2">Lipid metabolism.</text>
</comment>
<dbReference type="InterPro" id="IPR014292">
    <property type="entry name" value="Acyl_transf_WS/DGAT"/>
</dbReference>
<feature type="domain" description="O-acyltransferase WSD1 C-terminal" evidence="14">
    <location>
        <begin position="312"/>
        <end position="449"/>
    </location>
</feature>
<evidence type="ECO:0000256" key="12">
    <source>
        <dbReference type="SAM" id="MobiDB-lite"/>
    </source>
</evidence>
<evidence type="ECO:0000256" key="6">
    <source>
        <dbReference type="ARBA" id="ARBA00022679"/>
    </source>
</evidence>
<evidence type="ECO:0000256" key="8">
    <source>
        <dbReference type="ARBA" id="ARBA00023098"/>
    </source>
</evidence>
<dbReference type="InterPro" id="IPR045034">
    <property type="entry name" value="O-acyltransferase_WSD1-like"/>
</dbReference>
<organism evidence="15 16">
    <name type="scientific">Pseudonocardia yuanmonensis</name>
    <dbReference type="NCBI Taxonomy" id="1095914"/>
    <lineage>
        <taxon>Bacteria</taxon>
        <taxon>Bacillati</taxon>
        <taxon>Actinomycetota</taxon>
        <taxon>Actinomycetes</taxon>
        <taxon>Pseudonocardiales</taxon>
        <taxon>Pseudonocardiaceae</taxon>
        <taxon>Pseudonocardia</taxon>
    </lineage>
</organism>
<dbReference type="EC" id="2.3.1.20" evidence="4 11"/>
<dbReference type="NCBIfam" id="TIGR02946">
    <property type="entry name" value="acyl_WS_DGAT"/>
    <property type="match status" value="1"/>
</dbReference>
<comment type="catalytic activity">
    <reaction evidence="10 11">
        <text>an acyl-CoA + a 1,2-diacyl-sn-glycerol = a triacyl-sn-glycerol + CoA</text>
        <dbReference type="Rhea" id="RHEA:10868"/>
        <dbReference type="ChEBI" id="CHEBI:17815"/>
        <dbReference type="ChEBI" id="CHEBI:57287"/>
        <dbReference type="ChEBI" id="CHEBI:58342"/>
        <dbReference type="ChEBI" id="CHEBI:64615"/>
        <dbReference type="EC" id="2.3.1.20"/>
    </reaction>
</comment>
<evidence type="ECO:0000256" key="2">
    <source>
        <dbReference type="ARBA" id="ARBA00005189"/>
    </source>
</evidence>
<evidence type="ECO:0000313" key="15">
    <source>
        <dbReference type="EMBL" id="GAA4672842.1"/>
    </source>
</evidence>
<proteinExistence type="inferred from homology"/>
<evidence type="ECO:0000256" key="3">
    <source>
        <dbReference type="ARBA" id="ARBA00009587"/>
    </source>
</evidence>
<feature type="region of interest" description="Disordered" evidence="12">
    <location>
        <begin position="457"/>
        <end position="487"/>
    </location>
</feature>
<feature type="domain" description="O-acyltransferase WSD1-like N-terminal" evidence="13">
    <location>
        <begin position="6"/>
        <end position="269"/>
    </location>
</feature>
<keyword evidence="6 11" id="KW-0808">Transferase</keyword>
<reference evidence="16" key="1">
    <citation type="journal article" date="2019" name="Int. J. Syst. Evol. Microbiol.">
        <title>The Global Catalogue of Microorganisms (GCM) 10K type strain sequencing project: providing services to taxonomists for standard genome sequencing and annotation.</title>
        <authorList>
            <consortium name="The Broad Institute Genomics Platform"/>
            <consortium name="The Broad Institute Genome Sequencing Center for Infectious Disease"/>
            <person name="Wu L."/>
            <person name="Ma J."/>
        </authorList>
    </citation>
    <scope>NUCLEOTIDE SEQUENCE [LARGE SCALE GENOMIC DNA]</scope>
    <source>
        <strain evidence="16">JCM 18055</strain>
    </source>
</reference>
<evidence type="ECO:0000259" key="13">
    <source>
        <dbReference type="Pfam" id="PF03007"/>
    </source>
</evidence>
<dbReference type="InterPro" id="IPR009721">
    <property type="entry name" value="O-acyltransferase_WSD1_C"/>
</dbReference>
<comment type="similarity">
    <text evidence="3 11">Belongs to the long-chain O-acyltransferase family.</text>
</comment>
<evidence type="ECO:0000256" key="1">
    <source>
        <dbReference type="ARBA" id="ARBA00004771"/>
    </source>
</evidence>
<keyword evidence="9 11" id="KW-0012">Acyltransferase</keyword>
<dbReference type="InterPro" id="IPR004255">
    <property type="entry name" value="O-acyltransferase_WSD1_N"/>
</dbReference>
<comment type="pathway">
    <text evidence="1 11">Glycerolipid metabolism; triacylglycerol biosynthesis.</text>
</comment>
<keyword evidence="8 11" id="KW-0443">Lipid metabolism</keyword>
<keyword evidence="16" id="KW-1185">Reference proteome</keyword>
<dbReference type="SUPFAM" id="SSF52777">
    <property type="entry name" value="CoA-dependent acyltransferases"/>
    <property type="match status" value="1"/>
</dbReference>
<evidence type="ECO:0000256" key="7">
    <source>
        <dbReference type="ARBA" id="ARBA00022798"/>
    </source>
</evidence>
<comment type="caution">
    <text evidence="15">The sequence shown here is derived from an EMBL/GenBank/DDBJ whole genome shotgun (WGS) entry which is preliminary data.</text>
</comment>
<dbReference type="Proteomes" id="UP001500325">
    <property type="component" value="Unassembled WGS sequence"/>
</dbReference>
<gene>
    <name evidence="15" type="ORF">GCM10023215_00170</name>
</gene>
<evidence type="ECO:0000259" key="14">
    <source>
        <dbReference type="Pfam" id="PF06974"/>
    </source>
</evidence>
<dbReference type="Pfam" id="PF06974">
    <property type="entry name" value="WS_DGAT_C"/>
    <property type="match status" value="1"/>
</dbReference>
<dbReference type="PANTHER" id="PTHR31650:SF1">
    <property type="entry name" value="WAX ESTER SYNTHASE_DIACYLGLYCEROL ACYLTRANSFERASE 4-RELATED"/>
    <property type="match status" value="1"/>
</dbReference>
<evidence type="ECO:0000256" key="5">
    <source>
        <dbReference type="ARBA" id="ARBA00022516"/>
    </source>
</evidence>
<dbReference type="InterPro" id="IPR023213">
    <property type="entry name" value="CAT-like_dom_sf"/>
</dbReference>
<accession>A0ABP8VWE4</accession>
<dbReference type="PANTHER" id="PTHR31650">
    <property type="entry name" value="O-ACYLTRANSFERASE (WSD1-LIKE) FAMILY PROTEIN"/>
    <property type="match status" value="1"/>
</dbReference>
<dbReference type="Pfam" id="PF03007">
    <property type="entry name" value="WS_DGAT_cat"/>
    <property type="match status" value="1"/>
</dbReference>
<dbReference type="EMBL" id="BAABIC010000001">
    <property type="protein sequence ID" value="GAA4672842.1"/>
    <property type="molecule type" value="Genomic_DNA"/>
</dbReference>
<name>A0ABP8VWE4_9PSEU</name>
<evidence type="ECO:0000256" key="10">
    <source>
        <dbReference type="ARBA" id="ARBA00048109"/>
    </source>
</evidence>
<evidence type="ECO:0000313" key="16">
    <source>
        <dbReference type="Proteomes" id="UP001500325"/>
    </source>
</evidence>
<evidence type="ECO:0000256" key="11">
    <source>
        <dbReference type="RuleBase" id="RU361241"/>
    </source>
</evidence>
<sequence>MAMDRLTAQDLMSLWPDDLGWPMDIGALAVLDGARLLDADGHFRLEMAREAIAQHLPRAPRLRQVLYVPRPGLGGPLWVDAPSFELDEHVHVAALPAPAGEAQLLAAVEQLCSRRLDRSRPLWQIWFLPGLPQRRVGMYIKLHHTVADGRAGVATLGALLDLEPDAPLPPAPTWTPAPLPSNRELLQDSLERRLRAARSALRTLARPRATAARVRRAWQPAMVGILDQRAPRTSLNRRIGAHRRLAVVRTRLDLAKQIAHAHGGKVNDALLSAVAGGLRELLLSRGEPVEGVVLKAFVPVSLHHEDVGRERGNQDAMLIAPLPIGEPDAGRRLRLIARETAELKGITHSPGVNALPIGWLQRTAWRLAPHQRYMNVSITNVPGPPKPLFMAGAPLLEVVPIVPISANLTLGVGALSYAGLFTVIAVADRDACPDVEVFAHGVRASLQELLAASIPAGRSPGTPASAAHDKATVMTRPEEDGHSLRPG</sequence>
<keyword evidence="7 11" id="KW-0319">Glycerol metabolism</keyword>
<keyword evidence="5 11" id="KW-0444">Lipid biosynthesis</keyword>
<evidence type="ECO:0000256" key="9">
    <source>
        <dbReference type="ARBA" id="ARBA00023315"/>
    </source>
</evidence>
<evidence type="ECO:0000256" key="4">
    <source>
        <dbReference type="ARBA" id="ARBA00013244"/>
    </source>
</evidence>